<dbReference type="InParanoid" id="A0A2P5HTE1"/>
<comment type="caution">
    <text evidence="2">The sequence shown here is derived from an EMBL/GenBank/DDBJ whole genome shotgun (WGS) entry which is preliminary data.</text>
</comment>
<evidence type="ECO:0000313" key="2">
    <source>
        <dbReference type="EMBL" id="POS73528.1"/>
    </source>
</evidence>
<name>A0A2P5HTE1_DIAHE</name>
<reference evidence="2" key="1">
    <citation type="submission" date="2017-09" db="EMBL/GenBank/DDBJ databases">
        <title>Polyketide synthases of a Diaporthe helianthi virulent isolate.</title>
        <authorList>
            <person name="Baroncelli R."/>
        </authorList>
    </citation>
    <scope>NUCLEOTIDE SEQUENCE [LARGE SCALE GENOMIC DNA]</scope>
    <source>
        <strain evidence="2">7/96</strain>
    </source>
</reference>
<dbReference type="AlphaFoldDB" id="A0A2P5HTE1"/>
<keyword evidence="3" id="KW-1185">Reference proteome</keyword>
<gene>
    <name evidence="2" type="ORF">DHEL01_v208083</name>
</gene>
<dbReference type="Proteomes" id="UP000094444">
    <property type="component" value="Unassembled WGS sequence"/>
</dbReference>
<protein>
    <submittedName>
        <fullName evidence="2">Uncharacterized protein</fullName>
    </submittedName>
</protein>
<feature type="compositionally biased region" description="Basic and acidic residues" evidence="1">
    <location>
        <begin position="129"/>
        <end position="141"/>
    </location>
</feature>
<organism evidence="2 3">
    <name type="scientific">Diaporthe helianthi</name>
    <dbReference type="NCBI Taxonomy" id="158607"/>
    <lineage>
        <taxon>Eukaryota</taxon>
        <taxon>Fungi</taxon>
        <taxon>Dikarya</taxon>
        <taxon>Ascomycota</taxon>
        <taxon>Pezizomycotina</taxon>
        <taxon>Sordariomycetes</taxon>
        <taxon>Sordariomycetidae</taxon>
        <taxon>Diaporthales</taxon>
        <taxon>Diaporthaceae</taxon>
        <taxon>Diaporthe</taxon>
    </lineage>
</organism>
<proteinExistence type="predicted"/>
<dbReference type="OrthoDB" id="10370250at2759"/>
<sequence length="231" mass="25876">MCLTIEYYCICGVVARTEQILCSDSLALPPPTDFEETHQLRQLSVILPEEEWDARQGLCPQESCPQNNTSTAADSLYKCPGCSTICHEAAILHGHDGTYGVDDLLVDERLQWQIQNELSGMFSTDNADNSDKSGESKSDFERELTSMDFAAGVNQAEFLPRGLWQTYECPVDFCPFNRESMARASENLSSVIIEVVYAHVENPVQWTTEDDDRILDLASHNTDDQLIAAPW</sequence>
<accession>A0A2P5HTE1</accession>
<evidence type="ECO:0000313" key="3">
    <source>
        <dbReference type="Proteomes" id="UP000094444"/>
    </source>
</evidence>
<dbReference type="EMBL" id="MAVT02000781">
    <property type="protein sequence ID" value="POS73528.1"/>
    <property type="molecule type" value="Genomic_DNA"/>
</dbReference>
<evidence type="ECO:0000256" key="1">
    <source>
        <dbReference type="SAM" id="MobiDB-lite"/>
    </source>
</evidence>
<feature type="region of interest" description="Disordered" evidence="1">
    <location>
        <begin position="121"/>
        <end position="141"/>
    </location>
</feature>